<dbReference type="EC" id="2.5.1.16" evidence="5"/>
<dbReference type="InterPro" id="IPR030374">
    <property type="entry name" value="PABS"/>
</dbReference>
<feature type="transmembrane region" description="Helical" evidence="5">
    <location>
        <begin position="137"/>
        <end position="160"/>
    </location>
</feature>
<feature type="transmembrane region" description="Helical" evidence="5">
    <location>
        <begin position="74"/>
        <end position="96"/>
    </location>
</feature>
<keyword evidence="5" id="KW-1133">Transmembrane helix</keyword>
<dbReference type="RefSeq" id="WP_379689541.1">
    <property type="nucleotide sequence ID" value="NZ_JBHLYW010000010.1"/>
</dbReference>
<evidence type="ECO:0000313" key="9">
    <source>
        <dbReference type="Proteomes" id="UP001589734"/>
    </source>
</evidence>
<dbReference type="PANTHER" id="PTHR43317:SF1">
    <property type="entry name" value="THERMOSPERMINE SYNTHASE ACAULIS5"/>
    <property type="match status" value="1"/>
</dbReference>
<feature type="transmembrane region" description="Helical" evidence="5">
    <location>
        <begin position="44"/>
        <end position="62"/>
    </location>
</feature>
<dbReference type="Proteomes" id="UP001589734">
    <property type="component" value="Unassembled WGS sequence"/>
</dbReference>
<dbReference type="PROSITE" id="PS01330">
    <property type="entry name" value="PABS_1"/>
    <property type="match status" value="1"/>
</dbReference>
<comment type="function">
    <text evidence="5">Catalyzes the irreversible transfer of a propylamine group from the amino donor S-adenosylmethioninamine (decarboxy-AdoMet) to putrescine (1,4-diaminobutane) to yield spermidine.</text>
</comment>
<organism evidence="8 9">
    <name type="scientific">Flavobacterium procerum</name>
    <dbReference type="NCBI Taxonomy" id="1455569"/>
    <lineage>
        <taxon>Bacteria</taxon>
        <taxon>Pseudomonadati</taxon>
        <taxon>Bacteroidota</taxon>
        <taxon>Flavobacteriia</taxon>
        <taxon>Flavobacteriales</taxon>
        <taxon>Flavobacteriaceae</taxon>
        <taxon>Flavobacterium</taxon>
    </lineage>
</organism>
<dbReference type="InterPro" id="IPR030373">
    <property type="entry name" value="PABS_CS"/>
</dbReference>
<protein>
    <recommendedName>
        <fullName evidence="5">Polyamine aminopropyltransferase</fullName>
    </recommendedName>
    <alternativeName>
        <fullName evidence="5">Putrescine aminopropyltransferase</fullName>
        <shortName evidence="5">PAPT</shortName>
    </alternativeName>
    <alternativeName>
        <fullName evidence="5">Spermidine synthase</fullName>
        <shortName evidence="5">SPDS</shortName>
        <shortName evidence="5">SPDSY</shortName>
        <ecNumber evidence="5">2.5.1.16</ecNumber>
    </alternativeName>
</protein>
<evidence type="ECO:0000256" key="6">
    <source>
        <dbReference type="PROSITE-ProRule" id="PRU00354"/>
    </source>
</evidence>
<comment type="caution">
    <text evidence="8">The sequence shown here is derived from an EMBL/GenBank/DDBJ whole genome shotgun (WGS) entry which is preliminary data.</text>
</comment>
<dbReference type="PROSITE" id="PS51006">
    <property type="entry name" value="PABS_2"/>
    <property type="match status" value="1"/>
</dbReference>
<evidence type="ECO:0000313" key="8">
    <source>
        <dbReference type="EMBL" id="MFC0078641.1"/>
    </source>
</evidence>
<proteinExistence type="inferred from homology"/>
<evidence type="ECO:0000256" key="2">
    <source>
        <dbReference type="ARBA" id="ARBA00022679"/>
    </source>
</evidence>
<feature type="binding site" evidence="5">
    <location>
        <position position="271"/>
    </location>
    <ligand>
        <name>spermidine</name>
        <dbReference type="ChEBI" id="CHEBI:57834"/>
    </ligand>
</feature>
<feature type="binding site" evidence="5">
    <location>
        <begin position="349"/>
        <end position="350"/>
    </location>
    <ligand>
        <name>S-methyl-5'-thioadenosine</name>
        <dbReference type="ChEBI" id="CHEBI:17509"/>
    </ligand>
</feature>
<feature type="transmembrane region" description="Helical" evidence="5">
    <location>
        <begin position="12"/>
        <end position="38"/>
    </location>
</feature>
<evidence type="ECO:0000256" key="3">
    <source>
        <dbReference type="ARBA" id="ARBA00023066"/>
    </source>
</evidence>
<dbReference type="InterPro" id="IPR001045">
    <property type="entry name" value="Spermi_synthase"/>
</dbReference>
<gene>
    <name evidence="5" type="primary">speE</name>
    <name evidence="8" type="ORF">ACFFLS_16450</name>
</gene>
<evidence type="ECO:0000259" key="7">
    <source>
        <dbReference type="PROSITE" id="PS51006"/>
    </source>
</evidence>
<dbReference type="HAMAP" id="MF_00198">
    <property type="entry name" value="Spermidine_synth"/>
    <property type="match status" value="1"/>
</dbReference>
<evidence type="ECO:0000256" key="5">
    <source>
        <dbReference type="HAMAP-Rule" id="MF_00198"/>
    </source>
</evidence>
<feature type="transmembrane region" description="Helical" evidence="5">
    <location>
        <begin position="166"/>
        <end position="188"/>
    </location>
</feature>
<dbReference type="GO" id="GO:0004766">
    <property type="term" value="F:spermidine synthase activity"/>
    <property type="evidence" value="ECO:0007669"/>
    <property type="project" value="UniProtKB-EC"/>
</dbReference>
<dbReference type="Pfam" id="PF01564">
    <property type="entry name" value="Spermine_synth"/>
    <property type="match status" value="1"/>
</dbReference>
<dbReference type="NCBIfam" id="NF002956">
    <property type="entry name" value="PRK03612.1"/>
    <property type="match status" value="1"/>
</dbReference>
<feature type="active site" description="Proton acceptor" evidence="5 6">
    <location>
        <position position="367"/>
    </location>
</feature>
<evidence type="ECO:0000256" key="4">
    <source>
        <dbReference type="ARBA" id="ARBA00023115"/>
    </source>
</evidence>
<feature type="transmembrane region" description="Helical" evidence="5">
    <location>
        <begin position="200"/>
        <end position="222"/>
    </location>
</feature>
<keyword evidence="2 5" id="KW-0808">Transferase</keyword>
<dbReference type="PANTHER" id="PTHR43317">
    <property type="entry name" value="THERMOSPERMINE SYNTHASE ACAULIS5"/>
    <property type="match status" value="1"/>
</dbReference>
<evidence type="ECO:0000256" key="1">
    <source>
        <dbReference type="ARBA" id="ARBA00007867"/>
    </source>
</evidence>
<dbReference type="SUPFAM" id="SSF53335">
    <property type="entry name" value="S-adenosyl-L-methionine-dependent methyltransferases"/>
    <property type="match status" value="1"/>
</dbReference>
<comment type="catalytic activity">
    <reaction evidence="5">
        <text>S-adenosyl 3-(methylsulfanyl)propylamine + putrescine = S-methyl-5'-thioadenosine + spermidine + H(+)</text>
        <dbReference type="Rhea" id="RHEA:12721"/>
        <dbReference type="ChEBI" id="CHEBI:15378"/>
        <dbReference type="ChEBI" id="CHEBI:17509"/>
        <dbReference type="ChEBI" id="CHEBI:57443"/>
        <dbReference type="ChEBI" id="CHEBI:57834"/>
        <dbReference type="ChEBI" id="CHEBI:326268"/>
        <dbReference type="EC" id="2.5.1.16"/>
    </reaction>
</comment>
<keyword evidence="9" id="KW-1185">Reference proteome</keyword>
<accession>A0ABV6BVE0</accession>
<dbReference type="EMBL" id="JBHLYW010000010">
    <property type="protein sequence ID" value="MFC0078641.1"/>
    <property type="molecule type" value="Genomic_DNA"/>
</dbReference>
<feature type="transmembrane region" description="Helical" evidence="5">
    <location>
        <begin position="102"/>
        <end position="125"/>
    </location>
</feature>
<reference evidence="8 9" key="1">
    <citation type="submission" date="2024-09" db="EMBL/GenBank/DDBJ databases">
        <authorList>
            <person name="Sun Q."/>
            <person name="Mori K."/>
        </authorList>
    </citation>
    <scope>NUCLEOTIDE SEQUENCE [LARGE SCALE GENOMIC DNA]</scope>
    <source>
        <strain evidence="8 9">CGMCC 1.12926</strain>
    </source>
</reference>
<dbReference type="NCBIfam" id="NF037959">
    <property type="entry name" value="MFS_SpdSyn"/>
    <property type="match status" value="1"/>
</dbReference>
<name>A0ABV6BVE0_9FLAO</name>
<feature type="binding site" evidence="5">
    <location>
        <position position="295"/>
    </location>
    <ligand>
        <name>spermidine</name>
        <dbReference type="ChEBI" id="CHEBI:57834"/>
    </ligand>
</feature>
<keyword evidence="5" id="KW-1003">Cell membrane</keyword>
<keyword evidence="5" id="KW-0472">Membrane</keyword>
<comment type="pathway">
    <text evidence="5">Amine and polyamine biosynthesis; spermidine biosynthesis; spermidine from putrescine: step 1/1.</text>
</comment>
<dbReference type="Gene3D" id="3.40.50.150">
    <property type="entry name" value="Vaccinia Virus protein VP39"/>
    <property type="match status" value="1"/>
</dbReference>
<keyword evidence="5" id="KW-0812">Transmembrane</keyword>
<comment type="similarity">
    <text evidence="1 5">Belongs to the spermidine/spermine synthase family.</text>
</comment>
<keyword evidence="4 5" id="KW-0620">Polyamine biosynthesis</keyword>
<comment type="subcellular location">
    <subcellularLocation>
        <location evidence="5">Cell membrane</location>
        <topology evidence="5">Multi-pass membrane protein</topology>
    </subcellularLocation>
</comment>
<sequence>MGKKFLRFEFLLLFAVFIIATCGLIYELVAGTLASYLLGDSVKQFSFIIGVYLFSMGIGSFFSKFFHKNLLNTFVEIEILVGLIGGLSSVVLFLLFENVGSFQLILYLFVFVTGFLVGLEIPILMNILKDRVEFKDLVSNVFTFDYIGALLASILFPLVLVPKLGIMGTSLFFGMINVSIAIVLCFLLEKELKNVYFLKTKAVLSFIILLGTFIFSDSILAYSEGKLYGENIIYTNSTPYQRIVLTHNKSDYRLYLNNNLQFSSADEYRYHEALVHPVMSIAKNARNILVLGGGDGLAVREILKYKEVQKITLVDLDEGMTKLFKTNKVLIDFNQNSLNNPKVKVINTDAYIWAKGCKEKFDAIIIDFPDPSNYSLGKLYSLNFYQTIKTILQPDAAIVIQTTSPYFAPKSFWCINKTVMQVFPQVDAYHAYVPSFGEWGYTIAINGFGTTFNAINRKADGLRFYNYQFDRFNYFTNDMISNQIEINRLDNQILVRYFDEEWGRLQ</sequence>
<feature type="domain" description="PABS" evidence="7">
    <location>
        <begin position="211"/>
        <end position="446"/>
    </location>
</feature>
<keyword evidence="3 5" id="KW-0745">Spermidine biosynthesis</keyword>
<feature type="binding site" evidence="5">
    <location>
        <position position="315"/>
    </location>
    <ligand>
        <name>S-methyl-5'-thioadenosine</name>
        <dbReference type="ChEBI" id="CHEBI:17509"/>
    </ligand>
</feature>
<feature type="binding site" evidence="5">
    <location>
        <position position="241"/>
    </location>
    <ligand>
        <name>S-methyl-5'-thioadenosine</name>
        <dbReference type="ChEBI" id="CHEBI:17509"/>
    </ligand>
</feature>
<comment type="subunit">
    <text evidence="5">Homodimer or homotetramer.</text>
</comment>
<comment type="caution">
    <text evidence="5">Lacks conserved residue(s) required for the propagation of feature annotation.</text>
</comment>
<dbReference type="CDD" id="cd02440">
    <property type="entry name" value="AdoMet_MTases"/>
    <property type="match status" value="1"/>
</dbReference>
<dbReference type="InterPro" id="IPR029063">
    <property type="entry name" value="SAM-dependent_MTases_sf"/>
</dbReference>